<evidence type="ECO:0000256" key="17">
    <source>
        <dbReference type="SAM" id="MobiDB-lite"/>
    </source>
</evidence>
<dbReference type="SMART" id="SM00249">
    <property type="entry name" value="PHD"/>
    <property type="match status" value="2"/>
</dbReference>
<dbReference type="PANTHER" id="PTHR10615">
    <property type="entry name" value="HISTONE ACETYLTRANSFERASE"/>
    <property type="match status" value="1"/>
</dbReference>
<dbReference type="InterPro" id="IPR002717">
    <property type="entry name" value="HAT_MYST-type"/>
</dbReference>
<evidence type="ECO:0000256" key="10">
    <source>
        <dbReference type="ARBA" id="ARBA00022833"/>
    </source>
</evidence>
<reference evidence="23" key="1">
    <citation type="submission" date="2013-09" db="EMBL/GenBank/DDBJ databases">
        <title>The Genome Sequence of Anopheles culicifacies species A.</title>
        <authorList>
            <consortium name="The Broad Institute Genomics Platform"/>
            <person name="Neafsey D.E."/>
            <person name="Besansky N."/>
            <person name="Howell P."/>
            <person name="Walton C."/>
            <person name="Young S.K."/>
            <person name="Zeng Q."/>
            <person name="Gargeya S."/>
            <person name="Fitzgerald M."/>
            <person name="Haas B."/>
            <person name="Abouelleil A."/>
            <person name="Allen A.W."/>
            <person name="Alvarado L."/>
            <person name="Arachchi H.M."/>
            <person name="Berlin A.M."/>
            <person name="Chapman S.B."/>
            <person name="Gainer-Dewar J."/>
            <person name="Goldberg J."/>
            <person name="Griggs A."/>
            <person name="Gujja S."/>
            <person name="Hansen M."/>
            <person name="Howarth C."/>
            <person name="Imamovic A."/>
            <person name="Ireland A."/>
            <person name="Larimer J."/>
            <person name="McCowan C."/>
            <person name="Murphy C."/>
            <person name="Pearson M."/>
            <person name="Poon T.W."/>
            <person name="Priest M."/>
            <person name="Roberts A."/>
            <person name="Saif S."/>
            <person name="Shea T."/>
            <person name="Sisk P."/>
            <person name="Sykes S."/>
            <person name="Wortman J."/>
            <person name="Nusbaum C."/>
            <person name="Birren B."/>
        </authorList>
    </citation>
    <scope>NUCLEOTIDE SEQUENCE [LARGE SCALE GENOMIC DNA]</scope>
    <source>
        <strain evidence="23">A-37</strain>
    </source>
</reference>
<dbReference type="Pfam" id="PF17772">
    <property type="entry name" value="zf-MYST"/>
    <property type="match status" value="1"/>
</dbReference>
<feature type="domain" description="C2H2-type" evidence="19">
    <location>
        <begin position="328"/>
        <end position="355"/>
    </location>
</feature>
<dbReference type="GO" id="GO:0003682">
    <property type="term" value="F:chromatin binding"/>
    <property type="evidence" value="ECO:0007669"/>
    <property type="project" value="TreeGrafter"/>
</dbReference>
<keyword evidence="6" id="KW-0597">Phosphoprotein</keyword>
<keyword evidence="14" id="KW-0539">Nucleus</keyword>
<dbReference type="FunFam" id="1.10.10.10:FF:000123">
    <property type="entry name" value="Histone acetyltransferase"/>
    <property type="match status" value="1"/>
</dbReference>
<evidence type="ECO:0000256" key="11">
    <source>
        <dbReference type="ARBA" id="ARBA00022843"/>
    </source>
</evidence>
<protein>
    <recommendedName>
        <fullName evidence="3">histone acetyltransferase</fullName>
        <ecNumber evidence="3">2.3.1.48</ecNumber>
    </recommendedName>
</protein>
<evidence type="ECO:0000256" key="7">
    <source>
        <dbReference type="ARBA" id="ARBA00022679"/>
    </source>
</evidence>
<evidence type="ECO:0000256" key="6">
    <source>
        <dbReference type="ARBA" id="ARBA00022553"/>
    </source>
</evidence>
<evidence type="ECO:0000259" key="20">
    <source>
        <dbReference type="PROSITE" id="PS51726"/>
    </source>
</evidence>
<accession>A0A182M5L7</accession>
<name>A0A182M5L7_9DIPT</name>
<reference evidence="22" key="2">
    <citation type="submission" date="2020-05" db="UniProtKB">
        <authorList>
            <consortium name="EnsemblMetazoa"/>
        </authorList>
    </citation>
    <scope>IDENTIFICATION</scope>
    <source>
        <strain evidence="22">A-37</strain>
    </source>
</reference>
<dbReference type="InterPro" id="IPR011011">
    <property type="entry name" value="Znf_FYVE_PHD"/>
</dbReference>
<dbReference type="FunFam" id="3.30.60.60:FF:000001">
    <property type="entry name" value="Histone acetyltransferase"/>
    <property type="match status" value="1"/>
</dbReference>
<evidence type="ECO:0000256" key="14">
    <source>
        <dbReference type="ARBA" id="ARBA00023242"/>
    </source>
</evidence>
<dbReference type="InterPro" id="IPR001965">
    <property type="entry name" value="Znf_PHD"/>
</dbReference>
<dbReference type="InterPro" id="IPR048589">
    <property type="entry name" value="SAMD1-like_WH"/>
</dbReference>
<evidence type="ECO:0000256" key="4">
    <source>
        <dbReference type="ARBA" id="ARBA00022491"/>
    </source>
</evidence>
<dbReference type="InterPro" id="IPR013087">
    <property type="entry name" value="Znf_C2H2_type"/>
</dbReference>
<dbReference type="PROSITE" id="PS52014">
    <property type="entry name" value="SAMD1_WH"/>
    <property type="match status" value="1"/>
</dbReference>
<dbReference type="GO" id="GO:0070776">
    <property type="term" value="C:MOZ/MORF histone acetyltransferase complex"/>
    <property type="evidence" value="ECO:0007669"/>
    <property type="project" value="TreeGrafter"/>
</dbReference>
<comment type="similarity">
    <text evidence="2">Belongs to the MYST (SAS/MOZ) family.</text>
</comment>
<dbReference type="EnsemblMetazoa" id="ACUA010047-RA">
    <property type="protein sequence ID" value="ACUA010047-PA"/>
    <property type="gene ID" value="ACUA010047"/>
</dbReference>
<dbReference type="GO" id="GO:0006357">
    <property type="term" value="P:regulation of transcription by RNA polymerase II"/>
    <property type="evidence" value="ECO:0007669"/>
    <property type="project" value="TreeGrafter"/>
</dbReference>
<dbReference type="CDD" id="cd04301">
    <property type="entry name" value="NAT_SF"/>
    <property type="match status" value="1"/>
</dbReference>
<dbReference type="PROSITE" id="PS50157">
    <property type="entry name" value="ZINC_FINGER_C2H2_2"/>
    <property type="match status" value="1"/>
</dbReference>
<evidence type="ECO:0000313" key="22">
    <source>
        <dbReference type="EnsemblMetazoa" id="ACUA010047-PA"/>
    </source>
</evidence>
<evidence type="ECO:0000313" key="23">
    <source>
        <dbReference type="Proteomes" id="UP000075883"/>
    </source>
</evidence>
<dbReference type="AlphaFoldDB" id="A0A182M5L7"/>
<evidence type="ECO:0000259" key="19">
    <source>
        <dbReference type="PROSITE" id="PS50157"/>
    </source>
</evidence>
<feature type="region of interest" description="Disordered" evidence="17">
    <location>
        <begin position="869"/>
        <end position="900"/>
    </location>
</feature>
<dbReference type="InterPro" id="IPR019787">
    <property type="entry name" value="Znf_PHD-finger"/>
</dbReference>
<organism evidence="22 23">
    <name type="scientific">Anopheles culicifacies</name>
    <dbReference type="NCBI Taxonomy" id="139723"/>
    <lineage>
        <taxon>Eukaryota</taxon>
        <taxon>Metazoa</taxon>
        <taxon>Ecdysozoa</taxon>
        <taxon>Arthropoda</taxon>
        <taxon>Hexapoda</taxon>
        <taxon>Insecta</taxon>
        <taxon>Pterygota</taxon>
        <taxon>Neoptera</taxon>
        <taxon>Endopterygota</taxon>
        <taxon>Diptera</taxon>
        <taxon>Nematocera</taxon>
        <taxon>Culicoidea</taxon>
        <taxon>Culicidae</taxon>
        <taxon>Anophelinae</taxon>
        <taxon>Anopheles</taxon>
        <taxon>culicifacies species complex</taxon>
    </lineage>
</organism>
<dbReference type="EC" id="2.3.1.48" evidence="3"/>
<evidence type="ECO:0000259" key="21">
    <source>
        <dbReference type="PROSITE" id="PS52014"/>
    </source>
</evidence>
<keyword evidence="5" id="KW-1017">Isopeptide bond</keyword>
<dbReference type="SUPFAM" id="SSF55729">
    <property type="entry name" value="Acyl-CoA N-acyltransferases (Nat)"/>
    <property type="match status" value="1"/>
</dbReference>
<dbReference type="GO" id="GO:0040029">
    <property type="term" value="P:epigenetic regulation of gene expression"/>
    <property type="evidence" value="ECO:0007669"/>
    <property type="project" value="UniProtKB-ARBA"/>
</dbReference>
<evidence type="ECO:0000256" key="16">
    <source>
        <dbReference type="PROSITE-ProRule" id="PRU00042"/>
    </source>
</evidence>
<dbReference type="Gene3D" id="3.30.40.10">
    <property type="entry name" value="Zinc/RING finger domain, C3HC4 (zinc finger)"/>
    <property type="match status" value="1"/>
</dbReference>
<dbReference type="EMBL" id="AXCM01014551">
    <property type="status" value="NOT_ANNOTATED_CDS"/>
    <property type="molecule type" value="Genomic_DNA"/>
</dbReference>
<evidence type="ECO:0000256" key="9">
    <source>
        <dbReference type="ARBA" id="ARBA00022771"/>
    </source>
</evidence>
<dbReference type="VEuPathDB" id="VectorBase:ACUA010047"/>
<evidence type="ECO:0000256" key="2">
    <source>
        <dbReference type="ARBA" id="ARBA00010107"/>
    </source>
</evidence>
<dbReference type="STRING" id="139723.A0A182M5L7"/>
<keyword evidence="13" id="KW-0007">Acetylation</keyword>
<dbReference type="FunFam" id="3.40.630.30:FF:000001">
    <property type="entry name" value="Histone acetyltransferase"/>
    <property type="match status" value="1"/>
</dbReference>
<dbReference type="InterPro" id="IPR050603">
    <property type="entry name" value="MYST_HAT"/>
</dbReference>
<dbReference type="PANTHER" id="PTHR10615:SF217">
    <property type="entry name" value="HISTONE ACETYLTRANSFERASE"/>
    <property type="match status" value="1"/>
</dbReference>
<evidence type="ECO:0000256" key="8">
    <source>
        <dbReference type="ARBA" id="ARBA00022723"/>
    </source>
</evidence>
<dbReference type="InterPro" id="IPR016181">
    <property type="entry name" value="Acyl_CoA_acyltransferase"/>
</dbReference>
<evidence type="ECO:0000256" key="3">
    <source>
        <dbReference type="ARBA" id="ARBA00013184"/>
    </source>
</evidence>
<feature type="domain" description="SAMD1-like winged helix (WH)" evidence="21">
    <location>
        <begin position="5"/>
        <end position="81"/>
    </location>
</feature>
<dbReference type="InterPro" id="IPR036388">
    <property type="entry name" value="WH-like_DNA-bd_sf"/>
</dbReference>
<feature type="compositionally biased region" description="Basic and acidic residues" evidence="17">
    <location>
        <begin position="606"/>
        <end position="619"/>
    </location>
</feature>
<dbReference type="GO" id="GO:0008270">
    <property type="term" value="F:zinc ion binding"/>
    <property type="evidence" value="ECO:0007669"/>
    <property type="project" value="UniProtKB-KW"/>
</dbReference>
<keyword evidence="4" id="KW-0678">Repressor</keyword>
<dbReference type="Gene3D" id="3.30.60.60">
    <property type="entry name" value="N-acetyl transferase-like"/>
    <property type="match status" value="1"/>
</dbReference>
<feature type="region of interest" description="Disordered" evidence="17">
    <location>
        <begin position="590"/>
        <end position="619"/>
    </location>
</feature>
<dbReference type="PROSITE" id="PS51726">
    <property type="entry name" value="MYST_HAT"/>
    <property type="match status" value="1"/>
</dbReference>
<feature type="domain" description="PHD-type" evidence="18">
    <location>
        <begin position="159"/>
        <end position="217"/>
    </location>
</feature>
<dbReference type="InterPro" id="IPR040706">
    <property type="entry name" value="Zf-MYST"/>
</dbReference>
<feature type="active site" description="Proton donor/acceptor" evidence="15">
    <location>
        <position position="470"/>
    </location>
</feature>
<keyword evidence="10" id="KW-0862">Zinc</keyword>
<evidence type="ECO:0000256" key="13">
    <source>
        <dbReference type="ARBA" id="ARBA00022990"/>
    </source>
</evidence>
<comment type="subcellular location">
    <subcellularLocation>
        <location evidence="1">Nucleus</location>
    </subcellularLocation>
</comment>
<keyword evidence="23" id="KW-1185">Reference proteome</keyword>
<evidence type="ECO:0000256" key="1">
    <source>
        <dbReference type="ARBA" id="ARBA00004123"/>
    </source>
</evidence>
<keyword evidence="9 16" id="KW-0863">Zinc-finger</keyword>
<keyword evidence="11" id="KW-0832">Ubl conjugation</keyword>
<dbReference type="GO" id="GO:0005634">
    <property type="term" value="C:nucleus"/>
    <property type="evidence" value="ECO:0007669"/>
    <property type="project" value="UniProtKB-SubCell"/>
</dbReference>
<dbReference type="GO" id="GO:0003677">
    <property type="term" value="F:DNA binding"/>
    <property type="evidence" value="ECO:0007669"/>
    <property type="project" value="InterPro"/>
</dbReference>
<dbReference type="GO" id="GO:0003712">
    <property type="term" value="F:transcription coregulator activity"/>
    <property type="evidence" value="ECO:0007669"/>
    <property type="project" value="TreeGrafter"/>
</dbReference>
<keyword evidence="12" id="KW-0156">Chromatin regulator</keyword>
<evidence type="ECO:0000256" key="12">
    <source>
        <dbReference type="ARBA" id="ARBA00022853"/>
    </source>
</evidence>
<dbReference type="SUPFAM" id="SSF57903">
    <property type="entry name" value="FYVE/PHD zinc finger"/>
    <property type="match status" value="1"/>
</dbReference>
<sequence length="900" mass="102732">MPEKVNYISEEQWREWLRDAIYSIMQKKLSATFPRICVALRKRHTFHEETIAARLKQAIESGAISTIVRGDDTIYRVVKPSATKNRPLKLYAPPNVICIECLKTALKGPNGHKPEPMSSCVRCGISLHDSCANRLAGYEAEVKLSQLVAAGNRWFCEECKACDGCNKANESISSASQCVVECANCGRKFHLQCMNPAAQNGERKRQSIWRCVQCIEDEGFNECPRRKEECDQPTVGEDPSKPKEQFNRTLLTEAELIDGRVEAMRLKLGDRVTGDDLDVFREVLRKRCELEQEDLKRTPEAIRLGRHVIDTWYSSPFPQEYAKLKVLYMCEFCLKYMKTNDELDRHQRKCTLRHPPGWEIYRDGELSVFEVDGNDQKLYCQSLCLLAKLFLDHKTLYFDVEPFLFYILTVRDNGGHHVVGYFSKEKCNQLRYNVSCILTMPQYQRQGYGRFLIDFSYLLSRVEGKPGTPERPLSDLGRVSYHQYWCSTLLAYFYLNRNDKLTLDMISRETGMIARDIVTALRKLGFIRNRVERSGCIRVNRPFICVDWRRVEQHHQRAVASKTRTELRGMCLLWIPNMRLSLRMKQFVRDLGPKPNEDTSPEELEPSEKKTSDSPEQHERRIVEECTPNDHTLPQLDVKPVQPSVDHNITITSTGRTRFRSRKYSDTVYDLSLSLTTGTPKTYRRSNPLPNTVPVAKTGSNLLKRSATALGLKLPFIVLVPLKFERSEPLATPPYDGEDISLDSVEAFMGTPKSELHKSSPEKHLGPGFTPIAPFRRQDDGDSGTAMELSAIGDGACGRFYTPKTTRGQHRVTANGAKRPKRLIGFELLEEEKAAKRMRMDGMVQSSVGNEMCLEEQGKENVMCHEPVRSKGRGRASLDESRLKPNKTLPLLGAPLPRTI</sequence>
<proteinExistence type="inferred from homology"/>
<dbReference type="InterPro" id="IPR013083">
    <property type="entry name" value="Znf_RING/FYVE/PHD"/>
</dbReference>
<keyword evidence="7" id="KW-0808">Transferase</keyword>
<dbReference type="GO" id="GO:0010484">
    <property type="term" value="F:histone H3 acetyltransferase activity"/>
    <property type="evidence" value="ECO:0007669"/>
    <property type="project" value="TreeGrafter"/>
</dbReference>
<evidence type="ECO:0000256" key="15">
    <source>
        <dbReference type="PIRSR" id="PIRSR602717-51"/>
    </source>
</evidence>
<dbReference type="Proteomes" id="UP000075883">
    <property type="component" value="Unassembled WGS sequence"/>
</dbReference>
<dbReference type="PROSITE" id="PS50016">
    <property type="entry name" value="ZF_PHD_2"/>
    <property type="match status" value="1"/>
</dbReference>
<evidence type="ECO:0000256" key="5">
    <source>
        <dbReference type="ARBA" id="ARBA00022499"/>
    </source>
</evidence>
<dbReference type="Gene3D" id="3.40.630.30">
    <property type="match status" value="1"/>
</dbReference>
<dbReference type="Pfam" id="PF01853">
    <property type="entry name" value="MOZ_SAS"/>
    <property type="match status" value="1"/>
</dbReference>
<keyword evidence="8" id="KW-0479">Metal-binding</keyword>
<dbReference type="Gene3D" id="1.10.10.10">
    <property type="entry name" value="Winged helix-like DNA-binding domain superfamily/Winged helix DNA-binding domain"/>
    <property type="match status" value="1"/>
</dbReference>
<feature type="domain" description="MYST-type HAT" evidence="20">
    <location>
        <begin position="294"/>
        <end position="576"/>
    </location>
</feature>
<evidence type="ECO:0000259" key="18">
    <source>
        <dbReference type="PROSITE" id="PS50016"/>
    </source>
</evidence>